<protein>
    <submittedName>
        <fullName evidence="3">2-dehydropantoate 2-reductase</fullName>
    </submittedName>
    <submittedName>
        <fullName evidence="4">Ketopantoate reductase</fullName>
    </submittedName>
</protein>
<comment type="caution">
    <text evidence="3">The sequence shown here is derived from an EMBL/GenBank/DDBJ whole genome shotgun (WGS) entry which is preliminary data.</text>
</comment>
<reference evidence="4 6" key="2">
    <citation type="submission" date="2019-03" db="EMBL/GenBank/DDBJ databases">
        <title>Genomic Encyclopedia of Type Strains, Phase IV (KMG-IV): sequencing the most valuable type-strain genomes for metagenomic binning, comparative biology and taxonomic classification.</title>
        <authorList>
            <person name="Goeker M."/>
        </authorList>
    </citation>
    <scope>NUCLEOTIDE SEQUENCE [LARGE SCALE GENOMIC DNA]</scope>
    <source>
        <strain evidence="4 6">DSM 20580</strain>
    </source>
</reference>
<evidence type="ECO:0000313" key="3">
    <source>
        <dbReference type="EMBL" id="STX09539.1"/>
    </source>
</evidence>
<proteinExistence type="predicted"/>
<sequence length="338" mass="38129">MKIAVIGATSHGMTLAAYLKTIYDDVTLVDLEIAPLEAIQLHGINVVGATTFQVNNIAVKTAEQLESDYDLIFIFSPSRSNSLLFPMIESKIKATCMIVSFQENLSDWRTIRTFTKQPVFSAVCHFQATLKNTHTVSITTDLEYFSRHAFDLCDYKQMHPFNAAEIKNILDAVGHTMLTSLPTNIKWSKTLFSSAIDRLSSALNCSYGDILHHSTALLTAIHIADEIVRTAKKRNIILSTTGGANFNDLIINSDTKLEELVPVFQMLILPHQYTRTNILKSELFEYDIIDDLVTEALKVDQPTPYLDLLSYCLHFLRDRPFHENIQLFEPLILGNTLK</sequence>
<dbReference type="Pfam" id="PF08546">
    <property type="entry name" value="ApbA_C"/>
    <property type="match status" value="1"/>
</dbReference>
<dbReference type="EMBL" id="SNZG01000032">
    <property type="protein sequence ID" value="TDR35185.1"/>
    <property type="molecule type" value="Genomic_DNA"/>
</dbReference>
<keyword evidence="6" id="KW-1185">Reference proteome</keyword>
<dbReference type="Proteomes" id="UP000254330">
    <property type="component" value="Unassembled WGS sequence"/>
</dbReference>
<dbReference type="OrthoDB" id="9793586at2"/>
<dbReference type="Proteomes" id="UP000294641">
    <property type="component" value="Unassembled WGS sequence"/>
</dbReference>
<dbReference type="Gene3D" id="1.10.1040.10">
    <property type="entry name" value="N-(1-d-carboxylethyl)-l-norvaline Dehydrogenase, domain 2"/>
    <property type="match status" value="1"/>
</dbReference>
<dbReference type="InterPro" id="IPR013752">
    <property type="entry name" value="KPA_reductase"/>
</dbReference>
<dbReference type="Pfam" id="PF02558">
    <property type="entry name" value="ApbA"/>
    <property type="match status" value="1"/>
</dbReference>
<evidence type="ECO:0000259" key="2">
    <source>
        <dbReference type="Pfam" id="PF08546"/>
    </source>
</evidence>
<dbReference type="InterPro" id="IPR013328">
    <property type="entry name" value="6PGD_dom2"/>
</dbReference>
<feature type="domain" description="Ketopantoate reductase N-terminal" evidence="1">
    <location>
        <begin position="3"/>
        <end position="140"/>
    </location>
</feature>
<evidence type="ECO:0000259" key="1">
    <source>
        <dbReference type="Pfam" id="PF02558"/>
    </source>
</evidence>
<dbReference type="RefSeq" id="WP_109350373.1">
    <property type="nucleotide sequence ID" value="NZ_BJUE01000029.1"/>
</dbReference>
<dbReference type="EMBL" id="UGNP01000001">
    <property type="protein sequence ID" value="STX09539.1"/>
    <property type="molecule type" value="Genomic_DNA"/>
</dbReference>
<dbReference type="InterPro" id="IPR036291">
    <property type="entry name" value="NAD(P)-bd_dom_sf"/>
</dbReference>
<reference evidence="3 5" key="1">
    <citation type="submission" date="2018-06" db="EMBL/GenBank/DDBJ databases">
        <authorList>
            <consortium name="Pathogen Informatics"/>
            <person name="Doyle S."/>
        </authorList>
    </citation>
    <scope>NUCLEOTIDE SEQUENCE [LARGE SCALE GENOMIC DNA]</scope>
    <source>
        <strain evidence="3 5">NCTC10597</strain>
    </source>
</reference>
<accession>A0A8B4Q9Y8</accession>
<feature type="domain" description="Ketopantoate reductase C-terminal" evidence="2">
    <location>
        <begin position="185"/>
        <end position="315"/>
    </location>
</feature>
<organism evidence="3 5">
    <name type="scientific">Kurthia zopfii</name>
    <dbReference type="NCBI Taxonomy" id="1650"/>
    <lineage>
        <taxon>Bacteria</taxon>
        <taxon>Bacillati</taxon>
        <taxon>Bacillota</taxon>
        <taxon>Bacilli</taxon>
        <taxon>Bacillales</taxon>
        <taxon>Caryophanaceae</taxon>
        <taxon>Kurthia</taxon>
    </lineage>
</organism>
<gene>
    <name evidence="4" type="ORF">DFR61_13236</name>
    <name evidence="3" type="ORF">NCTC10597_01217</name>
</gene>
<dbReference type="AlphaFoldDB" id="A0A8B4Q9Y8"/>
<evidence type="ECO:0000313" key="5">
    <source>
        <dbReference type="Proteomes" id="UP000254330"/>
    </source>
</evidence>
<dbReference type="InterPro" id="IPR013332">
    <property type="entry name" value="KPR_N"/>
</dbReference>
<dbReference type="SUPFAM" id="SSF51735">
    <property type="entry name" value="NAD(P)-binding Rossmann-fold domains"/>
    <property type="match status" value="1"/>
</dbReference>
<evidence type="ECO:0000313" key="4">
    <source>
        <dbReference type="EMBL" id="TDR35185.1"/>
    </source>
</evidence>
<dbReference type="Gene3D" id="3.40.50.720">
    <property type="entry name" value="NAD(P)-binding Rossmann-like Domain"/>
    <property type="match status" value="1"/>
</dbReference>
<evidence type="ECO:0000313" key="6">
    <source>
        <dbReference type="Proteomes" id="UP000294641"/>
    </source>
</evidence>
<name>A0A8B4Q9Y8_9BACL</name>